<organism evidence="2 3">
    <name type="scientific">Angomonas deanei</name>
    <dbReference type="NCBI Taxonomy" id="59799"/>
    <lineage>
        <taxon>Eukaryota</taxon>
        <taxon>Discoba</taxon>
        <taxon>Euglenozoa</taxon>
        <taxon>Kinetoplastea</taxon>
        <taxon>Metakinetoplastina</taxon>
        <taxon>Trypanosomatida</taxon>
        <taxon>Trypanosomatidae</taxon>
        <taxon>Strigomonadinae</taxon>
        <taxon>Angomonas</taxon>
    </lineage>
</organism>
<dbReference type="InterPro" id="IPR029006">
    <property type="entry name" value="ADF-H/Gelsolin-like_dom_sf"/>
</dbReference>
<dbReference type="GO" id="GO:0030127">
    <property type="term" value="C:COPII vesicle coat"/>
    <property type="evidence" value="ECO:0007669"/>
    <property type="project" value="InterPro"/>
</dbReference>
<dbReference type="InterPro" id="IPR036175">
    <property type="entry name" value="Sec23/24_helical_dom_sf"/>
</dbReference>
<keyword evidence="3" id="KW-1185">Reference proteome</keyword>
<dbReference type="GO" id="GO:0006886">
    <property type="term" value="P:intracellular protein transport"/>
    <property type="evidence" value="ECO:0007669"/>
    <property type="project" value="InterPro"/>
</dbReference>
<sequence>MFLTYRKYAGSSDASDSKILVMPRRLKLLLVLTVCAFKSEALTEGTTVRIDERVSSIYDLLSMPVNKLITYLYPALYEVHRLMDFEVLGTVNPVTGKCVLPPPRQLIPESIIKEGVYLLCDEQARLVYMWIGSLVPPECSQFLFGVDDANMVGRQGGPDESQFHERLTQILYAVTTRDDGIRKLIVLHEKDTMEDSFFKLLKEERDGTLGYSEYMYTIHQMIRNALA</sequence>
<evidence type="ECO:0000259" key="1">
    <source>
        <dbReference type="Pfam" id="PF04815"/>
    </source>
</evidence>
<dbReference type="GO" id="GO:0070971">
    <property type="term" value="C:endoplasmic reticulum exit site"/>
    <property type="evidence" value="ECO:0007669"/>
    <property type="project" value="TreeGrafter"/>
</dbReference>
<dbReference type="VEuPathDB" id="TriTrypDB:ADEAN_000478100"/>
<gene>
    <name evidence="2" type="ORF">ADEAN_000478100</name>
</gene>
<name>A0A7G2CF26_9TRYP</name>
<feature type="domain" description="Sec23/Sec24 helical" evidence="1">
    <location>
        <begin position="2"/>
        <end position="69"/>
    </location>
</feature>
<dbReference type="Proteomes" id="UP000515908">
    <property type="component" value="Chromosome 08"/>
</dbReference>
<evidence type="ECO:0000313" key="3">
    <source>
        <dbReference type="Proteomes" id="UP000515908"/>
    </source>
</evidence>
<reference evidence="2 3" key="1">
    <citation type="submission" date="2020-08" db="EMBL/GenBank/DDBJ databases">
        <authorList>
            <person name="Newling K."/>
            <person name="Davey J."/>
            <person name="Forrester S."/>
        </authorList>
    </citation>
    <scope>NUCLEOTIDE SEQUENCE [LARGE SCALE GENOMIC DNA]</scope>
    <source>
        <strain evidence="3">Crithidia deanei Carvalho (ATCC PRA-265)</strain>
    </source>
</reference>
<dbReference type="InterPro" id="IPR006900">
    <property type="entry name" value="Sec23/24_helical_dom"/>
</dbReference>
<dbReference type="Gene3D" id="3.40.20.10">
    <property type="entry name" value="Severin"/>
    <property type="match status" value="1"/>
</dbReference>
<dbReference type="AlphaFoldDB" id="A0A7G2CF26"/>
<dbReference type="InterPro" id="IPR050550">
    <property type="entry name" value="SEC23_SEC24_subfamily"/>
</dbReference>
<accession>A0A7G2CF26</accession>
<evidence type="ECO:0000313" key="2">
    <source>
        <dbReference type="EMBL" id="CAD2217303.1"/>
    </source>
</evidence>
<dbReference type="EMBL" id="LR877152">
    <property type="protein sequence ID" value="CAD2217303.1"/>
    <property type="molecule type" value="Genomic_DNA"/>
</dbReference>
<dbReference type="GO" id="GO:0008270">
    <property type="term" value="F:zinc ion binding"/>
    <property type="evidence" value="ECO:0007669"/>
    <property type="project" value="TreeGrafter"/>
</dbReference>
<dbReference type="PANTHER" id="PTHR13803">
    <property type="entry name" value="SEC24-RELATED PROTEIN"/>
    <property type="match status" value="1"/>
</dbReference>
<protein>
    <submittedName>
        <fullName evidence="2">Sec23/Sec24 helical domain containing protein, putative</fullName>
    </submittedName>
</protein>
<proteinExistence type="predicted"/>
<dbReference type="SUPFAM" id="SSF81811">
    <property type="entry name" value="Helical domain of Sec23/24"/>
    <property type="match status" value="1"/>
</dbReference>
<dbReference type="Pfam" id="PF04815">
    <property type="entry name" value="Sec23_helical"/>
    <property type="match status" value="1"/>
</dbReference>
<dbReference type="GO" id="GO:0000149">
    <property type="term" value="F:SNARE binding"/>
    <property type="evidence" value="ECO:0007669"/>
    <property type="project" value="TreeGrafter"/>
</dbReference>
<dbReference type="Gene3D" id="1.20.120.730">
    <property type="entry name" value="Sec23/Sec24 helical domain"/>
    <property type="match status" value="1"/>
</dbReference>
<dbReference type="GO" id="GO:0090110">
    <property type="term" value="P:COPII-coated vesicle cargo loading"/>
    <property type="evidence" value="ECO:0007669"/>
    <property type="project" value="TreeGrafter"/>
</dbReference>
<dbReference type="InterPro" id="IPR036180">
    <property type="entry name" value="Gelsolin-like_dom_sf"/>
</dbReference>
<dbReference type="PANTHER" id="PTHR13803:SF4">
    <property type="entry name" value="SECRETORY 24CD, ISOFORM C"/>
    <property type="match status" value="1"/>
</dbReference>
<dbReference type="SUPFAM" id="SSF82754">
    <property type="entry name" value="C-terminal, gelsolin-like domain of Sec23/24"/>
    <property type="match status" value="1"/>
</dbReference>